<keyword evidence="2" id="KW-1185">Reference proteome</keyword>
<accession>A0ACB6RWE1</accession>
<name>A0ACB6RWE1_9PLEO</name>
<comment type="caution">
    <text evidence="1">The sequence shown here is derived from an EMBL/GenBank/DDBJ whole genome shotgun (WGS) entry which is preliminary data.</text>
</comment>
<organism evidence="1 2">
    <name type="scientific">Macroventuria anomochaeta</name>
    <dbReference type="NCBI Taxonomy" id="301207"/>
    <lineage>
        <taxon>Eukaryota</taxon>
        <taxon>Fungi</taxon>
        <taxon>Dikarya</taxon>
        <taxon>Ascomycota</taxon>
        <taxon>Pezizomycotina</taxon>
        <taxon>Dothideomycetes</taxon>
        <taxon>Pleosporomycetidae</taxon>
        <taxon>Pleosporales</taxon>
        <taxon>Pleosporineae</taxon>
        <taxon>Didymellaceae</taxon>
        <taxon>Macroventuria</taxon>
    </lineage>
</organism>
<gene>
    <name evidence="1" type="ORF">BU25DRAFT_115911</name>
</gene>
<dbReference type="EMBL" id="MU006725">
    <property type="protein sequence ID" value="KAF2625572.1"/>
    <property type="molecule type" value="Genomic_DNA"/>
</dbReference>
<sequence>MRSCELPFAYQQCHTACRRFSPMTTETLSLVAQAGDTLATPSLINAPALICKEIDILPTVHSNSNLMESLSGVASGIAVASLAIQLLQSVNTIRSLLHNVQDPPQELIRIADLLKRLGALLQDVRSIVEKQTSLQGHHFPVPTMTISTCLKSCEEALKPLEPITKTLSLDHNASKFAKLRSDIRLGFKTNDIKNTEIRLQHEITSLSTALAINNTNIQLQVLPAPLRCQSPANARCVQKASVTSVA</sequence>
<reference evidence="1" key="1">
    <citation type="journal article" date="2020" name="Stud. Mycol.">
        <title>101 Dothideomycetes genomes: a test case for predicting lifestyles and emergence of pathogens.</title>
        <authorList>
            <person name="Haridas S."/>
            <person name="Albert R."/>
            <person name="Binder M."/>
            <person name="Bloem J."/>
            <person name="Labutti K."/>
            <person name="Salamov A."/>
            <person name="Andreopoulos B."/>
            <person name="Baker S."/>
            <person name="Barry K."/>
            <person name="Bills G."/>
            <person name="Bluhm B."/>
            <person name="Cannon C."/>
            <person name="Castanera R."/>
            <person name="Culley D."/>
            <person name="Daum C."/>
            <person name="Ezra D."/>
            <person name="Gonzalez J."/>
            <person name="Henrissat B."/>
            <person name="Kuo A."/>
            <person name="Liang C."/>
            <person name="Lipzen A."/>
            <person name="Lutzoni F."/>
            <person name="Magnuson J."/>
            <person name="Mondo S."/>
            <person name="Nolan M."/>
            <person name="Ohm R."/>
            <person name="Pangilinan J."/>
            <person name="Park H.-J."/>
            <person name="Ramirez L."/>
            <person name="Alfaro M."/>
            <person name="Sun H."/>
            <person name="Tritt A."/>
            <person name="Yoshinaga Y."/>
            <person name="Zwiers L.-H."/>
            <person name="Turgeon B."/>
            <person name="Goodwin S."/>
            <person name="Spatafora J."/>
            <person name="Crous P."/>
            <person name="Grigoriev I."/>
        </authorList>
    </citation>
    <scope>NUCLEOTIDE SEQUENCE</scope>
    <source>
        <strain evidence="1">CBS 525.71</strain>
    </source>
</reference>
<protein>
    <submittedName>
        <fullName evidence="1">Uncharacterized protein</fullName>
    </submittedName>
</protein>
<evidence type="ECO:0000313" key="2">
    <source>
        <dbReference type="Proteomes" id="UP000799754"/>
    </source>
</evidence>
<evidence type="ECO:0000313" key="1">
    <source>
        <dbReference type="EMBL" id="KAF2625572.1"/>
    </source>
</evidence>
<dbReference type="Proteomes" id="UP000799754">
    <property type="component" value="Unassembled WGS sequence"/>
</dbReference>
<proteinExistence type="predicted"/>